<evidence type="ECO:0000313" key="3">
    <source>
        <dbReference type="Proteomes" id="UP000255417"/>
    </source>
</evidence>
<keyword evidence="1" id="KW-0732">Signal</keyword>
<dbReference type="SUPFAM" id="SSF88713">
    <property type="entry name" value="Glycoside hydrolase/deacetylase"/>
    <property type="match status" value="1"/>
</dbReference>
<protein>
    <submittedName>
        <fullName evidence="2">Divergent polysaccharide deacetylase</fullName>
    </submittedName>
</protein>
<dbReference type="PANTHER" id="PTHR30105">
    <property type="entry name" value="UNCHARACTERIZED YIBQ-RELATED"/>
    <property type="match status" value="1"/>
</dbReference>
<accession>A0A379C905</accession>
<dbReference type="Pfam" id="PF04748">
    <property type="entry name" value="Polysacc_deac_2"/>
    <property type="match status" value="1"/>
</dbReference>
<dbReference type="EMBL" id="UGTA01000001">
    <property type="protein sequence ID" value="SUB58862.1"/>
    <property type="molecule type" value="Genomic_DNA"/>
</dbReference>
<feature type="chain" id="PRO_5016781022" evidence="1">
    <location>
        <begin position="30"/>
        <end position="282"/>
    </location>
</feature>
<dbReference type="RefSeq" id="WP_245942672.1">
    <property type="nucleotide sequence ID" value="NZ_LWIF01000001.1"/>
</dbReference>
<dbReference type="InterPro" id="IPR011330">
    <property type="entry name" value="Glyco_hydro/deAcase_b/a-brl"/>
</dbReference>
<dbReference type="AlphaFoldDB" id="A0A379C905"/>
<evidence type="ECO:0000313" key="2">
    <source>
        <dbReference type="EMBL" id="SUB58862.1"/>
    </source>
</evidence>
<dbReference type="Proteomes" id="UP000255417">
    <property type="component" value="Unassembled WGS sequence"/>
</dbReference>
<dbReference type="InterPro" id="IPR006837">
    <property type="entry name" value="Divergent_DAC"/>
</dbReference>
<sequence length="282" mass="32269">MDKNKMKYKRLNFLRILQILLFISPLASASKLAIVIDDVGYRQEDYAIYDMPQEVTVSIIPVSPYATERAEKAFEQQRDVLIHQPMQPLSKIKIEDKALEVGMEKPQIQEIMDYARKRVPYAIGLNNHMGSAATADQQLMNYFMEILANEQLFFLDSKTNSKSVAAQTAKSFYIPTLERHVFLDDNNSLADVQRHFDLAVRYAQKNGLAILIGHPRKNSIKVLQQGIKNLPNDVELVKMSSLWRNEKVKISKPLIMFFEMKPAQTSTSNLNNVPLLRGVPKE</sequence>
<name>A0A379C905_9PAST</name>
<keyword evidence="3" id="KW-1185">Reference proteome</keyword>
<proteinExistence type="predicted"/>
<dbReference type="Gene3D" id="3.20.20.370">
    <property type="entry name" value="Glycoside hydrolase/deacetylase"/>
    <property type="match status" value="1"/>
</dbReference>
<evidence type="ECO:0000256" key="1">
    <source>
        <dbReference type="SAM" id="SignalP"/>
    </source>
</evidence>
<gene>
    <name evidence="2" type="ORF">NCTC12872_00831</name>
</gene>
<feature type="signal peptide" evidence="1">
    <location>
        <begin position="1"/>
        <end position="29"/>
    </location>
</feature>
<dbReference type="CDD" id="cd10936">
    <property type="entry name" value="CE4_DAC2"/>
    <property type="match status" value="1"/>
</dbReference>
<dbReference type="GO" id="GO:0005975">
    <property type="term" value="P:carbohydrate metabolic process"/>
    <property type="evidence" value="ECO:0007669"/>
    <property type="project" value="InterPro"/>
</dbReference>
<organism evidence="2 3">
    <name type="scientific">Phocoenobacter uteri</name>
    <dbReference type="NCBI Taxonomy" id="146806"/>
    <lineage>
        <taxon>Bacteria</taxon>
        <taxon>Pseudomonadati</taxon>
        <taxon>Pseudomonadota</taxon>
        <taxon>Gammaproteobacteria</taxon>
        <taxon>Pasteurellales</taxon>
        <taxon>Pasteurellaceae</taxon>
        <taxon>Phocoenobacter</taxon>
    </lineage>
</organism>
<reference evidence="2 3" key="1">
    <citation type="submission" date="2018-06" db="EMBL/GenBank/DDBJ databases">
        <authorList>
            <consortium name="Pathogen Informatics"/>
            <person name="Doyle S."/>
        </authorList>
    </citation>
    <scope>NUCLEOTIDE SEQUENCE [LARGE SCALE GENOMIC DNA]</scope>
    <source>
        <strain evidence="2 3">NCTC12872</strain>
    </source>
</reference>
<dbReference type="PANTHER" id="PTHR30105:SF2">
    <property type="entry name" value="DIVERGENT POLYSACCHARIDE DEACETYLASE SUPERFAMILY"/>
    <property type="match status" value="1"/>
</dbReference>